<keyword evidence="10 15" id="KW-1133">Transmembrane helix</keyword>
<evidence type="ECO:0000259" key="17">
    <source>
        <dbReference type="PROSITE" id="PS50011"/>
    </source>
</evidence>
<feature type="binding site" evidence="13">
    <location>
        <position position="368"/>
    </location>
    <ligand>
        <name>ATP</name>
        <dbReference type="ChEBI" id="CHEBI:30616"/>
    </ligand>
</feature>
<evidence type="ECO:0000313" key="19">
    <source>
        <dbReference type="EMBL" id="KAK9133574.1"/>
    </source>
</evidence>
<organism evidence="19 20">
    <name type="scientific">Stephania cephalantha</name>
    <dbReference type="NCBI Taxonomy" id="152367"/>
    <lineage>
        <taxon>Eukaryota</taxon>
        <taxon>Viridiplantae</taxon>
        <taxon>Streptophyta</taxon>
        <taxon>Embryophyta</taxon>
        <taxon>Tracheophyta</taxon>
        <taxon>Spermatophyta</taxon>
        <taxon>Magnoliopsida</taxon>
        <taxon>Ranunculales</taxon>
        <taxon>Menispermaceae</taxon>
        <taxon>Menispermoideae</taxon>
        <taxon>Cissampelideae</taxon>
        <taxon>Stephania</taxon>
    </lineage>
</organism>
<dbReference type="PANTHER" id="PTHR27002:SF181">
    <property type="entry name" value="RECEPTOR-LIKE SERINE_THREONINE-PROTEIN KINASE"/>
    <property type="match status" value="1"/>
</dbReference>
<keyword evidence="7 13" id="KW-0547">Nucleotide-binding</keyword>
<keyword evidence="5 16" id="KW-0732">Signal</keyword>
<dbReference type="GO" id="GO:0006950">
    <property type="term" value="P:response to stress"/>
    <property type="evidence" value="ECO:0007669"/>
    <property type="project" value="UniProtKB-ARBA"/>
</dbReference>
<reference evidence="19 20" key="1">
    <citation type="submission" date="2024-01" db="EMBL/GenBank/DDBJ databases">
        <title>Genome assemblies of Stephania.</title>
        <authorList>
            <person name="Yang L."/>
        </authorList>
    </citation>
    <scope>NUCLEOTIDE SEQUENCE [LARGE SCALE GENOMIC DNA]</scope>
    <source>
        <strain evidence="19">JXDWG</strain>
        <tissue evidence="19">Leaf</tissue>
    </source>
</reference>
<feature type="region of interest" description="Disordered" evidence="14">
    <location>
        <begin position="242"/>
        <end position="273"/>
    </location>
</feature>
<evidence type="ECO:0000256" key="11">
    <source>
        <dbReference type="ARBA" id="ARBA00023136"/>
    </source>
</evidence>
<protein>
    <recommendedName>
        <fullName evidence="21">Cysteine-rich receptor-like protein kinase 10</fullName>
    </recommendedName>
</protein>
<keyword evidence="20" id="KW-1185">Reference proteome</keyword>
<feature type="transmembrane region" description="Helical" evidence="15">
    <location>
        <begin position="280"/>
        <end position="303"/>
    </location>
</feature>
<comment type="subcellular location">
    <subcellularLocation>
        <location evidence="1">Membrane</location>
        <topology evidence="1">Single-pass membrane protein</topology>
    </subcellularLocation>
</comment>
<evidence type="ECO:0000256" key="15">
    <source>
        <dbReference type="SAM" id="Phobius"/>
    </source>
</evidence>
<keyword evidence="6" id="KW-0677">Repeat</keyword>
<dbReference type="GO" id="GO:0005524">
    <property type="term" value="F:ATP binding"/>
    <property type="evidence" value="ECO:0007669"/>
    <property type="project" value="UniProtKB-UniRule"/>
</dbReference>
<dbReference type="AlphaFoldDB" id="A0AAP0JGD2"/>
<evidence type="ECO:0000256" key="5">
    <source>
        <dbReference type="ARBA" id="ARBA00022729"/>
    </source>
</evidence>
<feature type="signal peptide" evidence="16">
    <location>
        <begin position="1"/>
        <end position="23"/>
    </location>
</feature>
<dbReference type="Gene3D" id="1.10.510.10">
    <property type="entry name" value="Transferase(Phosphotransferase) domain 1"/>
    <property type="match status" value="1"/>
</dbReference>
<evidence type="ECO:0000256" key="10">
    <source>
        <dbReference type="ARBA" id="ARBA00022989"/>
    </source>
</evidence>
<dbReference type="Pfam" id="PF07714">
    <property type="entry name" value="PK_Tyr_Ser-Thr"/>
    <property type="match status" value="1"/>
</dbReference>
<dbReference type="CDD" id="cd23509">
    <property type="entry name" value="Gnk2-like"/>
    <property type="match status" value="2"/>
</dbReference>
<dbReference type="Proteomes" id="UP001419268">
    <property type="component" value="Unassembled WGS sequence"/>
</dbReference>
<dbReference type="InterPro" id="IPR017441">
    <property type="entry name" value="Protein_kinase_ATP_BS"/>
</dbReference>
<dbReference type="InterPro" id="IPR001245">
    <property type="entry name" value="Ser-Thr/Tyr_kinase_cat_dom"/>
</dbReference>
<name>A0AAP0JGD2_9MAGN</name>
<feature type="domain" description="Gnk2-homologous" evidence="18">
    <location>
        <begin position="27"/>
        <end position="128"/>
    </location>
</feature>
<dbReference type="InterPro" id="IPR008271">
    <property type="entry name" value="Ser/Thr_kinase_AS"/>
</dbReference>
<evidence type="ECO:0000256" key="12">
    <source>
        <dbReference type="ARBA" id="ARBA00023180"/>
    </source>
</evidence>
<dbReference type="FunFam" id="1.10.510.10:FF:000129">
    <property type="entry name" value="cysteine-rich receptor-like protein kinase 10"/>
    <property type="match status" value="1"/>
</dbReference>
<dbReference type="PANTHER" id="PTHR27002">
    <property type="entry name" value="RECEPTOR-LIKE SERINE/THREONINE-PROTEIN KINASE SD1-8"/>
    <property type="match status" value="1"/>
</dbReference>
<gene>
    <name evidence="19" type="ORF">Scep_013102</name>
</gene>
<dbReference type="InterPro" id="IPR002902">
    <property type="entry name" value="GNK2"/>
</dbReference>
<evidence type="ECO:0000256" key="13">
    <source>
        <dbReference type="PROSITE-ProRule" id="PRU10141"/>
    </source>
</evidence>
<feature type="compositionally biased region" description="Pro residues" evidence="14">
    <location>
        <begin position="250"/>
        <end position="264"/>
    </location>
</feature>
<evidence type="ECO:0000256" key="6">
    <source>
        <dbReference type="ARBA" id="ARBA00022737"/>
    </source>
</evidence>
<evidence type="ECO:0008006" key="21">
    <source>
        <dbReference type="Google" id="ProtNLM"/>
    </source>
</evidence>
<evidence type="ECO:0000256" key="9">
    <source>
        <dbReference type="ARBA" id="ARBA00022840"/>
    </source>
</evidence>
<evidence type="ECO:0000313" key="20">
    <source>
        <dbReference type="Proteomes" id="UP001419268"/>
    </source>
</evidence>
<dbReference type="SMART" id="SM00220">
    <property type="entry name" value="S_TKc"/>
    <property type="match status" value="1"/>
</dbReference>
<dbReference type="FunFam" id="3.30.200.20:FF:000142">
    <property type="entry name" value="Cysteine-rich receptor-like protein kinase 10"/>
    <property type="match status" value="1"/>
</dbReference>
<evidence type="ECO:0000256" key="7">
    <source>
        <dbReference type="ARBA" id="ARBA00022741"/>
    </source>
</evidence>
<dbReference type="PROSITE" id="PS51473">
    <property type="entry name" value="GNK2"/>
    <property type="match status" value="2"/>
</dbReference>
<evidence type="ECO:0000256" key="8">
    <source>
        <dbReference type="ARBA" id="ARBA00022777"/>
    </source>
</evidence>
<dbReference type="Gene3D" id="3.30.430.20">
    <property type="entry name" value="Gnk2 domain, C-X8-C-X2-C motif"/>
    <property type="match status" value="2"/>
</dbReference>
<feature type="chain" id="PRO_5042893939" description="Cysteine-rich receptor-like protein kinase 10" evidence="16">
    <location>
        <begin position="24"/>
        <end position="630"/>
    </location>
</feature>
<dbReference type="InterPro" id="IPR038408">
    <property type="entry name" value="GNK2_sf"/>
</dbReference>
<evidence type="ECO:0000256" key="3">
    <source>
        <dbReference type="ARBA" id="ARBA00022679"/>
    </source>
</evidence>
<dbReference type="InterPro" id="IPR011009">
    <property type="entry name" value="Kinase-like_dom_sf"/>
</dbReference>
<evidence type="ECO:0000259" key="18">
    <source>
        <dbReference type="PROSITE" id="PS51473"/>
    </source>
</evidence>
<comment type="caution">
    <text evidence="19">The sequence shown here is derived from an EMBL/GenBank/DDBJ whole genome shotgun (WGS) entry which is preliminary data.</text>
</comment>
<dbReference type="PROSITE" id="PS00107">
    <property type="entry name" value="PROTEIN_KINASE_ATP"/>
    <property type="match status" value="1"/>
</dbReference>
<evidence type="ECO:0000256" key="2">
    <source>
        <dbReference type="ARBA" id="ARBA00022527"/>
    </source>
</evidence>
<keyword evidence="4 15" id="KW-0812">Transmembrane</keyword>
<dbReference type="Pfam" id="PF01657">
    <property type="entry name" value="Stress-antifung"/>
    <property type="match status" value="2"/>
</dbReference>
<proteinExistence type="predicted"/>
<dbReference type="GO" id="GO:0004674">
    <property type="term" value="F:protein serine/threonine kinase activity"/>
    <property type="evidence" value="ECO:0007669"/>
    <property type="project" value="UniProtKB-KW"/>
</dbReference>
<sequence length="630" mass="68873">MNQLSLLLLFILSISTILCFCSAQQKQSSRFQACSGTTYTSNSVYHTSLKTLIATLTSASAIDGALFNSTSIGPVNGQFLCRGDATTQQCNSCVSAAAPDLVDNLCPNQIGAITWYDYCIFRYTNESILGRMEESPGTELRGPARPRDLGVFNRTLDGLLDELIGNAVRNPSAFAARDARLGDFDRVYGMVQCTPDIRRSDCEKCLRDGVERIPDCCGGIGGVTIFRPSCIVRYEPELFFDPSRNGSAPASPPPPPPLSPPPPTTSNGNGTSSSGSSVNIAAVAIPTVIGAIFFIAVIVYLLMIRKRKKKAKMSNVDHEMGNGESLQFDLDMIKVATGDFSSANKLGEGGFGAVYKGVLVDGQEIAVKRLSVNSRQGSQEFKNEVVLLNKLQHRNLVRLLGFCLEKGEKLLIYEFVPNRSLDKYLFDTAKKVKLNWERRYKIIGGIARGLLYLHEDSRLRIIHRDLKAGNILLDGDMNAKISDFGMAKLVVVDQTQGNTSRIAGTFGYMAPEYALHGLFSVKSDVFSFGVLLLEIISGQKITNFDRSGPSRDLLSHAWEHWREGTSLDLVDSSLMENYSSNEVIRCIHIGLLCVQESADDRPTMSTVVLMLTSFSLTLPAPSAPAFSTQT</sequence>
<dbReference type="PROSITE" id="PS50011">
    <property type="entry name" value="PROTEIN_KINASE_DOM"/>
    <property type="match status" value="1"/>
</dbReference>
<keyword evidence="11 15" id="KW-0472">Membrane</keyword>
<dbReference type="CDD" id="cd14066">
    <property type="entry name" value="STKc_IRAK"/>
    <property type="match status" value="1"/>
</dbReference>
<dbReference type="EMBL" id="JBBNAG010000005">
    <property type="protein sequence ID" value="KAK9133574.1"/>
    <property type="molecule type" value="Genomic_DNA"/>
</dbReference>
<evidence type="ECO:0000256" key="4">
    <source>
        <dbReference type="ARBA" id="ARBA00022692"/>
    </source>
</evidence>
<keyword evidence="3" id="KW-0808">Transferase</keyword>
<evidence type="ECO:0000256" key="14">
    <source>
        <dbReference type="SAM" id="MobiDB-lite"/>
    </source>
</evidence>
<evidence type="ECO:0000256" key="16">
    <source>
        <dbReference type="SAM" id="SignalP"/>
    </source>
</evidence>
<keyword evidence="9 13" id="KW-0067">ATP-binding</keyword>
<keyword evidence="12" id="KW-0325">Glycoprotein</keyword>
<keyword evidence="8" id="KW-0418">Kinase</keyword>
<keyword evidence="2" id="KW-0723">Serine/threonine-protein kinase</keyword>
<feature type="domain" description="Protein kinase" evidence="17">
    <location>
        <begin position="340"/>
        <end position="614"/>
    </location>
</feature>
<evidence type="ECO:0000256" key="1">
    <source>
        <dbReference type="ARBA" id="ARBA00004167"/>
    </source>
</evidence>
<dbReference type="InterPro" id="IPR000719">
    <property type="entry name" value="Prot_kinase_dom"/>
</dbReference>
<dbReference type="PROSITE" id="PS00108">
    <property type="entry name" value="PROTEIN_KINASE_ST"/>
    <property type="match status" value="1"/>
</dbReference>
<accession>A0AAP0JGD2</accession>
<dbReference type="GO" id="GO:0005886">
    <property type="term" value="C:plasma membrane"/>
    <property type="evidence" value="ECO:0007669"/>
    <property type="project" value="TreeGrafter"/>
</dbReference>
<feature type="domain" description="Gnk2-homologous" evidence="18">
    <location>
        <begin position="134"/>
        <end position="239"/>
    </location>
</feature>
<dbReference type="SUPFAM" id="SSF56112">
    <property type="entry name" value="Protein kinase-like (PK-like)"/>
    <property type="match status" value="1"/>
</dbReference>
<dbReference type="Gene3D" id="3.30.200.20">
    <property type="entry name" value="Phosphorylase Kinase, domain 1"/>
    <property type="match status" value="1"/>
</dbReference>